<evidence type="ECO:0008006" key="4">
    <source>
        <dbReference type="Google" id="ProtNLM"/>
    </source>
</evidence>
<dbReference type="STRING" id="1802448.A2672_01245"/>
<keyword evidence="1" id="KW-0812">Transmembrane</keyword>
<dbReference type="AlphaFoldDB" id="A0A1G2R1D2"/>
<evidence type="ECO:0000313" key="3">
    <source>
        <dbReference type="Proteomes" id="UP000178065"/>
    </source>
</evidence>
<evidence type="ECO:0000256" key="1">
    <source>
        <dbReference type="SAM" id="Phobius"/>
    </source>
</evidence>
<feature type="transmembrane region" description="Helical" evidence="1">
    <location>
        <begin position="14"/>
        <end position="36"/>
    </location>
</feature>
<name>A0A1G2R1D2_9BACT</name>
<gene>
    <name evidence="2" type="ORF">A2672_01245</name>
</gene>
<keyword evidence="1" id="KW-1133">Transmembrane helix</keyword>
<dbReference type="InterPro" id="IPR012902">
    <property type="entry name" value="N_methyl_site"/>
</dbReference>
<keyword evidence="1" id="KW-0472">Membrane</keyword>
<evidence type="ECO:0000313" key="2">
    <source>
        <dbReference type="EMBL" id="OHA66408.1"/>
    </source>
</evidence>
<dbReference type="Pfam" id="PF07963">
    <property type="entry name" value="N_methyl"/>
    <property type="match status" value="1"/>
</dbReference>
<comment type="caution">
    <text evidence="2">The sequence shown here is derived from an EMBL/GenBank/DDBJ whole genome shotgun (WGS) entry which is preliminary data.</text>
</comment>
<dbReference type="EMBL" id="MHTT01000003">
    <property type="protein sequence ID" value="OHA66408.1"/>
    <property type="molecule type" value="Genomic_DNA"/>
</dbReference>
<accession>A0A1G2R1D2</accession>
<organism evidence="2 3">
    <name type="scientific">Candidatus Wildermuthbacteria bacterium RIFCSPHIGHO2_01_FULL_49_22b</name>
    <dbReference type="NCBI Taxonomy" id="1802448"/>
    <lineage>
        <taxon>Bacteria</taxon>
        <taxon>Candidatus Wildermuthiibacteriota</taxon>
    </lineage>
</organism>
<sequence length="171" mass="18638">MSNVRERGFTIIEFVVYIAVLAILGGSTSTLFLWTLKVHTKAQVLQETVVSSERALEFIMHEVREAEALYLSTTTPNQLSLETKASAPLGETAGFLDFFLCGTALCVKQEEQGPVALTPDTVEVTNLSFTPVSTNTPFPSLRIDITLEHKNPNARPELAAAIELSSAVSLR</sequence>
<protein>
    <recommendedName>
        <fullName evidence="4">Type II secretion system protein</fullName>
    </recommendedName>
</protein>
<proteinExistence type="predicted"/>
<reference evidence="2 3" key="1">
    <citation type="journal article" date="2016" name="Nat. Commun.">
        <title>Thousands of microbial genomes shed light on interconnected biogeochemical processes in an aquifer system.</title>
        <authorList>
            <person name="Anantharaman K."/>
            <person name="Brown C.T."/>
            <person name="Hug L.A."/>
            <person name="Sharon I."/>
            <person name="Castelle C.J."/>
            <person name="Probst A.J."/>
            <person name="Thomas B.C."/>
            <person name="Singh A."/>
            <person name="Wilkins M.J."/>
            <person name="Karaoz U."/>
            <person name="Brodie E.L."/>
            <person name="Williams K.H."/>
            <person name="Hubbard S.S."/>
            <person name="Banfield J.F."/>
        </authorList>
    </citation>
    <scope>NUCLEOTIDE SEQUENCE [LARGE SCALE GENOMIC DNA]</scope>
</reference>
<dbReference type="Proteomes" id="UP000178065">
    <property type="component" value="Unassembled WGS sequence"/>
</dbReference>